<feature type="compositionally biased region" description="Polar residues" evidence="11">
    <location>
        <begin position="585"/>
        <end position="595"/>
    </location>
</feature>
<dbReference type="Proteomes" id="UP001177023">
    <property type="component" value="Unassembled WGS sequence"/>
</dbReference>
<dbReference type="SUPFAM" id="SSF47769">
    <property type="entry name" value="SAM/Pointed domain"/>
    <property type="match status" value="2"/>
</dbReference>
<evidence type="ECO:0000313" key="15">
    <source>
        <dbReference type="Proteomes" id="UP001177023"/>
    </source>
</evidence>
<dbReference type="FunFam" id="3.40.50.10140:FF:000023">
    <property type="entry name" value="Sterile alpha and TIR motif-containing protein tir-1"/>
    <property type="match status" value="1"/>
</dbReference>
<dbReference type="InterPro" id="IPR000157">
    <property type="entry name" value="TIR_dom"/>
</dbReference>
<dbReference type="GO" id="GO:0061809">
    <property type="term" value="F:NAD+ nucleosidase activity, cyclic ADP-ribose generating"/>
    <property type="evidence" value="ECO:0007669"/>
    <property type="project" value="UniProtKB-EC"/>
</dbReference>
<name>A0AA36D1M0_9BILA</name>
<dbReference type="EMBL" id="CATQJA010002655">
    <property type="protein sequence ID" value="CAJ0579051.1"/>
    <property type="molecule type" value="Genomic_DNA"/>
</dbReference>
<feature type="region of interest" description="Disordered" evidence="11">
    <location>
        <begin position="57"/>
        <end position="78"/>
    </location>
</feature>
<evidence type="ECO:0000256" key="7">
    <source>
        <dbReference type="ARBA" id="ARBA00022801"/>
    </source>
</evidence>
<dbReference type="FunFam" id="1.10.150.50:FF:000043">
    <property type="entry name" value="Sterile alpha and TIR motif-containing 1"/>
    <property type="match status" value="1"/>
</dbReference>
<dbReference type="SUPFAM" id="SSF52200">
    <property type="entry name" value="Toll/Interleukin receptor TIR domain"/>
    <property type="match status" value="1"/>
</dbReference>
<keyword evidence="4" id="KW-0963">Cytoplasm</keyword>
<evidence type="ECO:0000256" key="11">
    <source>
        <dbReference type="SAM" id="MobiDB-lite"/>
    </source>
</evidence>
<feature type="domain" description="SAM" evidence="13">
    <location>
        <begin position="225"/>
        <end position="289"/>
    </location>
</feature>
<evidence type="ECO:0000259" key="12">
    <source>
        <dbReference type="PROSITE" id="PS50104"/>
    </source>
</evidence>
<evidence type="ECO:0000256" key="6">
    <source>
        <dbReference type="ARBA" id="ARBA00022737"/>
    </source>
</evidence>
<comment type="catalytic activity">
    <reaction evidence="10">
        <text>NAD(+) + H2O = ADP-D-ribose + nicotinamide + H(+)</text>
        <dbReference type="Rhea" id="RHEA:16301"/>
        <dbReference type="ChEBI" id="CHEBI:15377"/>
        <dbReference type="ChEBI" id="CHEBI:15378"/>
        <dbReference type="ChEBI" id="CHEBI:17154"/>
        <dbReference type="ChEBI" id="CHEBI:57540"/>
        <dbReference type="ChEBI" id="CHEBI:57967"/>
        <dbReference type="EC" id="3.2.2.6"/>
    </reaction>
    <physiologicalReaction direction="left-to-right" evidence="10">
        <dbReference type="Rhea" id="RHEA:16302"/>
    </physiologicalReaction>
</comment>
<dbReference type="EC" id="3.2.2.6" evidence="3"/>
<accession>A0AA36D1M0</accession>
<evidence type="ECO:0000256" key="9">
    <source>
        <dbReference type="ARBA" id="ARBA00023027"/>
    </source>
</evidence>
<dbReference type="GO" id="GO:0003953">
    <property type="term" value="F:NAD+ nucleosidase activity"/>
    <property type="evidence" value="ECO:0007669"/>
    <property type="project" value="InterPro"/>
</dbReference>
<dbReference type="GO" id="GO:0005737">
    <property type="term" value="C:cytoplasm"/>
    <property type="evidence" value="ECO:0007669"/>
    <property type="project" value="UniProtKB-SubCell"/>
</dbReference>
<dbReference type="PANTHER" id="PTHR22998">
    <property type="entry name" value="SARM1"/>
    <property type="match status" value="1"/>
</dbReference>
<keyword evidence="9" id="KW-0520">NAD</keyword>
<feature type="compositionally biased region" description="Polar residues" evidence="11">
    <location>
        <begin position="519"/>
        <end position="529"/>
    </location>
</feature>
<sequence length="595" mass="67456">MIEDLKHDPDDQPVCNFFDIHSPMTKEFHEDIGSYCPPIPVVNTPMALIPQAYNCGDDTDTGYSSDSTDSDPQKLRPPKHMLHVERPTRLDSQKCRKLSIIPKTYYYNTPTDIPGTSTRTPLAELVAQSVLGTACVEPENPLPAKTQLISDPSRLCNDRTVALQRFRRSRTRNFFHPYAQEIGAIQALKEVASSPDEVAAKFASEALTVIGEELPYQLAQQVPCWTTADVQYWVKKIGFEQYAEAFRENMVDGDLLLHLTERDLEDDLKIHSGILRKRFLRELESLKIAADYSSVDDTQLDQFLMSLSPELSVYTYQMLTAGINRPLLPNLTDDMMQKACGITNPIHRLKLKNAFQDAKHIDDIEIALLRQQIDVFISYRRSTGNQLASLIKVLLQLRGYKVFIDVDKLYAGKFDSSLLKNIQAAKHFILVLTKDSLDRLLNDHNCEDWIHKELRCAFEHQKNIIPLFDSNFEFPVNDQEIPSDIRMITKYNGVRWVHDYQEACMDKVEKFIKGELNRQPSVNQPSLPATASHPAVVTARKSPRWNPSSRQPSSGSRSNLARLDAPPTPSFGGSIEKQRRKAFHTSASTVSTGTH</sequence>
<dbReference type="InterPro" id="IPR035897">
    <property type="entry name" value="Toll_tir_struct_dom_sf"/>
</dbReference>
<protein>
    <recommendedName>
        <fullName evidence="3">ADP-ribosyl cyclase/cyclic ADP-ribose hydrolase</fullName>
        <ecNumber evidence="3">3.2.2.6</ecNumber>
    </recommendedName>
</protein>
<dbReference type="SMART" id="SM00454">
    <property type="entry name" value="SAM"/>
    <property type="match status" value="2"/>
</dbReference>
<keyword evidence="5" id="KW-0399">Innate immunity</keyword>
<dbReference type="GO" id="GO:0030425">
    <property type="term" value="C:dendrite"/>
    <property type="evidence" value="ECO:0007669"/>
    <property type="project" value="TreeGrafter"/>
</dbReference>
<keyword evidence="15" id="KW-1185">Reference proteome</keyword>
<evidence type="ECO:0000256" key="2">
    <source>
        <dbReference type="ARBA" id="ARBA00008291"/>
    </source>
</evidence>
<evidence type="ECO:0000256" key="1">
    <source>
        <dbReference type="ARBA" id="ARBA00004496"/>
    </source>
</evidence>
<dbReference type="GO" id="GO:0034128">
    <property type="term" value="P:negative regulation of MyD88-independent toll-like receptor signaling pathway"/>
    <property type="evidence" value="ECO:0007669"/>
    <property type="project" value="InterPro"/>
</dbReference>
<dbReference type="PROSITE" id="PS50105">
    <property type="entry name" value="SAM_DOMAIN"/>
    <property type="match status" value="1"/>
</dbReference>
<feature type="region of interest" description="Disordered" evidence="11">
    <location>
        <begin position="519"/>
        <end position="595"/>
    </location>
</feature>
<dbReference type="Gene3D" id="1.10.150.50">
    <property type="entry name" value="Transcription Factor, Ets-1"/>
    <property type="match status" value="2"/>
</dbReference>
<dbReference type="GO" id="GO:0007165">
    <property type="term" value="P:signal transduction"/>
    <property type="evidence" value="ECO:0007669"/>
    <property type="project" value="InterPro"/>
</dbReference>
<evidence type="ECO:0000256" key="10">
    <source>
        <dbReference type="ARBA" id="ARBA00047304"/>
    </source>
</evidence>
<dbReference type="FunFam" id="1.10.150.50:FF:000101">
    <property type="entry name" value="Sterile alpha and TIR motif-containing protein tir-1"/>
    <property type="match status" value="1"/>
</dbReference>
<comment type="similarity">
    <text evidence="2">Belongs to the SARM1 family.</text>
</comment>
<dbReference type="SMART" id="SM00255">
    <property type="entry name" value="TIR"/>
    <property type="match status" value="1"/>
</dbReference>
<evidence type="ECO:0000313" key="14">
    <source>
        <dbReference type="EMBL" id="CAJ0579051.1"/>
    </source>
</evidence>
<dbReference type="CDD" id="cd09501">
    <property type="entry name" value="SAM_SARM1-like_repeat1"/>
    <property type="match status" value="1"/>
</dbReference>
<dbReference type="GO" id="GO:0044297">
    <property type="term" value="C:cell body"/>
    <property type="evidence" value="ECO:0007669"/>
    <property type="project" value="UniProtKB-ARBA"/>
</dbReference>
<evidence type="ECO:0000256" key="8">
    <source>
        <dbReference type="ARBA" id="ARBA00022859"/>
    </source>
</evidence>
<dbReference type="InterPro" id="IPR039184">
    <property type="entry name" value="SARM1"/>
</dbReference>
<dbReference type="Pfam" id="PF13676">
    <property type="entry name" value="TIR_2"/>
    <property type="match status" value="1"/>
</dbReference>
<evidence type="ECO:0000256" key="4">
    <source>
        <dbReference type="ARBA" id="ARBA00022490"/>
    </source>
</evidence>
<keyword evidence="7" id="KW-0378">Hydrolase</keyword>
<feature type="domain" description="TIR" evidence="12">
    <location>
        <begin position="371"/>
        <end position="516"/>
    </location>
</feature>
<keyword evidence="6" id="KW-0677">Repeat</keyword>
<dbReference type="PANTHER" id="PTHR22998:SF1">
    <property type="entry name" value="NAD(+) HYDROLASE SARM1"/>
    <property type="match status" value="1"/>
</dbReference>
<dbReference type="Gene3D" id="3.40.50.10140">
    <property type="entry name" value="Toll/interleukin-1 receptor homology (TIR) domain"/>
    <property type="match status" value="1"/>
</dbReference>
<organism evidence="14 15">
    <name type="scientific">Mesorhabditis spiculigera</name>
    <dbReference type="NCBI Taxonomy" id="96644"/>
    <lineage>
        <taxon>Eukaryota</taxon>
        <taxon>Metazoa</taxon>
        <taxon>Ecdysozoa</taxon>
        <taxon>Nematoda</taxon>
        <taxon>Chromadorea</taxon>
        <taxon>Rhabditida</taxon>
        <taxon>Rhabditina</taxon>
        <taxon>Rhabditomorpha</taxon>
        <taxon>Rhabditoidea</taxon>
        <taxon>Rhabditidae</taxon>
        <taxon>Mesorhabditinae</taxon>
        <taxon>Mesorhabditis</taxon>
    </lineage>
</organism>
<comment type="caution">
    <text evidence="14">The sequence shown here is derived from an EMBL/GenBank/DDBJ whole genome shotgun (WGS) entry which is preliminary data.</text>
</comment>
<dbReference type="GO" id="GO:0035591">
    <property type="term" value="F:signaling adaptor activity"/>
    <property type="evidence" value="ECO:0007669"/>
    <property type="project" value="InterPro"/>
</dbReference>
<dbReference type="InterPro" id="IPR001660">
    <property type="entry name" value="SAM"/>
</dbReference>
<evidence type="ECO:0000256" key="3">
    <source>
        <dbReference type="ARBA" id="ARBA00011982"/>
    </source>
</evidence>
<evidence type="ECO:0000256" key="5">
    <source>
        <dbReference type="ARBA" id="ARBA00022588"/>
    </source>
</evidence>
<dbReference type="GO" id="GO:0045087">
    <property type="term" value="P:innate immune response"/>
    <property type="evidence" value="ECO:0007669"/>
    <property type="project" value="UniProtKB-KW"/>
</dbReference>
<dbReference type="GO" id="GO:0048678">
    <property type="term" value="P:response to axon injury"/>
    <property type="evidence" value="ECO:0007669"/>
    <property type="project" value="InterPro"/>
</dbReference>
<proteinExistence type="inferred from homology"/>
<feature type="compositionally biased region" description="Low complexity" evidence="11">
    <location>
        <begin position="547"/>
        <end position="558"/>
    </location>
</feature>
<dbReference type="GO" id="GO:0019677">
    <property type="term" value="P:NAD+ catabolic process"/>
    <property type="evidence" value="ECO:0007669"/>
    <property type="project" value="UniProtKB-ARBA"/>
</dbReference>
<evidence type="ECO:0000259" key="13">
    <source>
        <dbReference type="PROSITE" id="PS50105"/>
    </source>
</evidence>
<dbReference type="PROSITE" id="PS50104">
    <property type="entry name" value="TIR"/>
    <property type="match status" value="1"/>
</dbReference>
<comment type="subcellular location">
    <subcellularLocation>
        <location evidence="1">Cytoplasm</location>
    </subcellularLocation>
</comment>
<dbReference type="Pfam" id="PF07647">
    <property type="entry name" value="SAM_2"/>
    <property type="match status" value="2"/>
</dbReference>
<feature type="non-terminal residue" evidence="14">
    <location>
        <position position="595"/>
    </location>
</feature>
<dbReference type="InterPro" id="IPR013761">
    <property type="entry name" value="SAM/pointed_sf"/>
</dbReference>
<dbReference type="AlphaFoldDB" id="A0AA36D1M0"/>
<gene>
    <name evidence="14" type="ORF">MSPICULIGERA_LOCUS17284</name>
</gene>
<dbReference type="CDD" id="cd09502">
    <property type="entry name" value="SAM_SARM1-like_repeat2"/>
    <property type="match status" value="1"/>
</dbReference>
<reference evidence="14" key="1">
    <citation type="submission" date="2023-06" db="EMBL/GenBank/DDBJ databases">
        <authorList>
            <person name="Delattre M."/>
        </authorList>
    </citation>
    <scope>NUCLEOTIDE SEQUENCE</scope>
    <source>
        <strain evidence="14">AF72</strain>
    </source>
</reference>
<keyword evidence="8" id="KW-0391">Immunity</keyword>